<dbReference type="InterPro" id="IPR006521">
    <property type="entry name" value="Tail_protein_I"/>
</dbReference>
<keyword evidence="2" id="KW-1185">Reference proteome</keyword>
<gene>
    <name evidence="1" type="ORF">FEV53_13610</name>
</gene>
<dbReference type="AlphaFoldDB" id="A0A547PS50"/>
<evidence type="ECO:0000313" key="2">
    <source>
        <dbReference type="Proteomes" id="UP000318590"/>
    </source>
</evidence>
<dbReference type="Pfam" id="PF09684">
    <property type="entry name" value="Tail_P2_I"/>
    <property type="match status" value="1"/>
</dbReference>
<protein>
    <submittedName>
        <fullName evidence="1">Phage tail protein I</fullName>
    </submittedName>
</protein>
<dbReference type="NCBIfam" id="TIGR01634">
    <property type="entry name" value="tail_P2_I"/>
    <property type="match status" value="1"/>
</dbReference>
<name>A0A547PS50_9RHOB</name>
<evidence type="ECO:0000313" key="1">
    <source>
        <dbReference type="EMBL" id="TRD16968.1"/>
    </source>
</evidence>
<comment type="caution">
    <text evidence="1">The sequence shown here is derived from an EMBL/GenBank/DDBJ whole genome shotgun (WGS) entry which is preliminary data.</text>
</comment>
<organism evidence="1 2">
    <name type="scientific">Palleronia caenipelagi</name>
    <dbReference type="NCBI Taxonomy" id="2489174"/>
    <lineage>
        <taxon>Bacteria</taxon>
        <taxon>Pseudomonadati</taxon>
        <taxon>Pseudomonadota</taxon>
        <taxon>Alphaproteobacteria</taxon>
        <taxon>Rhodobacterales</taxon>
        <taxon>Roseobacteraceae</taxon>
        <taxon>Palleronia</taxon>
    </lineage>
</organism>
<reference evidence="1 2" key="1">
    <citation type="submission" date="2019-06" db="EMBL/GenBank/DDBJ databases">
        <title>Paenimaribius caenipelagi gen. nov., sp. nov., isolated from a tidal flat.</title>
        <authorList>
            <person name="Yoon J.-H."/>
        </authorList>
    </citation>
    <scope>NUCLEOTIDE SEQUENCE [LARGE SCALE GENOMIC DNA]</scope>
    <source>
        <strain evidence="1 2">JBTF-M29</strain>
    </source>
</reference>
<dbReference type="EMBL" id="VFSV01000026">
    <property type="protein sequence ID" value="TRD16968.1"/>
    <property type="molecule type" value="Genomic_DNA"/>
</dbReference>
<dbReference type="RefSeq" id="WP_142835370.1">
    <property type="nucleotide sequence ID" value="NZ_VFSV01000026.1"/>
</dbReference>
<proteinExistence type="predicted"/>
<dbReference type="Proteomes" id="UP000318590">
    <property type="component" value="Unassembled WGS sequence"/>
</dbReference>
<accession>A0A547PS50</accession>
<sequence length="215" mass="23019">MSEPRETLLPPTAPPLVQALDRLEERLFGLPVDAITKDPLAVPAGWLDALAWEHSVDVWNPDWSEETKRQVIAVAEEVHRYKGTPYGIRAALAGLGLQSRVTEWFETTPPGPRGTFEVTAFSGEPLVADQAVFIDATLAGLVTSVVERAAPVSRGFAVTIGARLRLRPLGVAAGLRALTVTRGALTLTQAAPQLRIAPTTGAHLSPLNRVTARLA</sequence>
<dbReference type="OrthoDB" id="90759at2"/>